<protein>
    <submittedName>
        <fullName evidence="2">Uncharacterized protein</fullName>
    </submittedName>
</protein>
<dbReference type="EMBL" id="CADCSZ010000162">
    <property type="protein sequence ID" value="CAA9258410.1"/>
    <property type="molecule type" value="Genomic_DNA"/>
</dbReference>
<evidence type="ECO:0000256" key="1">
    <source>
        <dbReference type="SAM" id="MobiDB-lite"/>
    </source>
</evidence>
<feature type="region of interest" description="Disordered" evidence="1">
    <location>
        <begin position="36"/>
        <end position="56"/>
    </location>
</feature>
<evidence type="ECO:0000313" key="2">
    <source>
        <dbReference type="EMBL" id="CAA9258410.1"/>
    </source>
</evidence>
<name>A0A6J4ITG7_9ACTN</name>
<organism evidence="2">
    <name type="scientific">uncultured Acidimicrobiales bacterium</name>
    <dbReference type="NCBI Taxonomy" id="310071"/>
    <lineage>
        <taxon>Bacteria</taxon>
        <taxon>Bacillati</taxon>
        <taxon>Actinomycetota</taxon>
        <taxon>Acidimicrobiia</taxon>
        <taxon>Acidimicrobiales</taxon>
        <taxon>environmental samples</taxon>
    </lineage>
</organism>
<proteinExistence type="predicted"/>
<accession>A0A6J4ITG7</accession>
<gene>
    <name evidence="2" type="ORF">AVDCRST_MAG76-2736</name>
</gene>
<sequence>MAGRSDVTFARVAPASFPAAITTTAPDREARWMAASSAAPLDGRSEDASARLRFTT</sequence>
<dbReference type="AlphaFoldDB" id="A0A6J4ITG7"/>
<reference evidence="2" key="1">
    <citation type="submission" date="2020-02" db="EMBL/GenBank/DDBJ databases">
        <authorList>
            <person name="Meier V. D."/>
        </authorList>
    </citation>
    <scope>NUCLEOTIDE SEQUENCE</scope>
    <source>
        <strain evidence="2">AVDCRST_MAG76</strain>
    </source>
</reference>